<evidence type="ECO:0000256" key="3">
    <source>
        <dbReference type="ARBA" id="ARBA00022490"/>
    </source>
</evidence>
<dbReference type="GeneTree" id="ENSGT00900000141033"/>
<feature type="region of interest" description="Disordered" evidence="6">
    <location>
        <begin position="750"/>
        <end position="782"/>
    </location>
</feature>
<keyword evidence="10" id="KW-1185">Reference proteome</keyword>
<dbReference type="Ensembl" id="ENSSLUT00000017248.1">
    <property type="protein sequence ID" value="ENSSLUP00000016704.1"/>
    <property type="gene ID" value="ENSSLUG00000007835.1"/>
</dbReference>
<feature type="region of interest" description="Disordered" evidence="6">
    <location>
        <begin position="593"/>
        <end position="731"/>
    </location>
</feature>
<evidence type="ECO:0000259" key="8">
    <source>
        <dbReference type="PROSITE" id="PS50826"/>
    </source>
</evidence>
<reference evidence="9" key="1">
    <citation type="submission" date="2025-08" db="UniProtKB">
        <authorList>
            <consortium name="Ensembl"/>
        </authorList>
    </citation>
    <scope>IDENTIFICATION</scope>
</reference>
<dbReference type="AlphaFoldDB" id="A0A8C9XXT1"/>
<dbReference type="CDD" id="cd17702">
    <property type="entry name" value="RUN_RUSC2"/>
    <property type="match status" value="1"/>
</dbReference>
<reference evidence="9" key="2">
    <citation type="submission" date="2025-09" db="UniProtKB">
        <authorList>
            <consortium name="Ensembl"/>
        </authorList>
    </citation>
    <scope>IDENTIFICATION</scope>
</reference>
<evidence type="ECO:0000256" key="6">
    <source>
        <dbReference type="SAM" id="MobiDB-lite"/>
    </source>
</evidence>
<dbReference type="InterPro" id="IPR004012">
    <property type="entry name" value="Run_dom"/>
</dbReference>
<feature type="compositionally biased region" description="Gly residues" evidence="6">
    <location>
        <begin position="9"/>
        <end position="19"/>
    </location>
</feature>
<dbReference type="InterPro" id="IPR047342">
    <property type="entry name" value="RUN_RUSC2"/>
</dbReference>
<evidence type="ECO:0000313" key="9">
    <source>
        <dbReference type="Ensembl" id="ENSSLUP00000016704.1"/>
    </source>
</evidence>
<evidence type="ECO:0000256" key="2">
    <source>
        <dbReference type="ARBA" id="ARBA00022443"/>
    </source>
</evidence>
<sequence length="849" mass="91707">MQARSSSGSGSGSGSGGPVGEDSEDAAENVYRYQGTAAAPPPGSVRPSPLGSYSPVRLQGAPSSGTCSTCTPSPQPQHSLSCPLSAGPGPLHTPPTGKQGGGSVALPSTPPPPSLGVKRGMVPPMLPAVQGHCFHHGALPSLPTLNSDMLSPLGCLDPGKHVEGSQGPGARTHNAGGQSTKLQQIYSDFLPDYFSLTEKPPEEFCLSPDASTSSSTCSSSQSHISVDLTQKRGLVKAVNTAVDLIVAHFGTSRDPDVKAKLGNSWVSPNVGHLILKYLCPALHEVLQDGLKAYVLDLIIGQRRCQPWSLVDASTQLGPSTRVLHSLFSKVSQYSELTSHSMRLNAFIFGLLNLKSLEFWFNHLYTHEDIIAAHYNPWGFLPLSQGPCQPLFEELLLLLQPLSLLPFDLDLLFEPHLLQKGQEHLRRKEQLCSAGQNVDQSTRSTFQLMRGWSTTVSEMVRDSSAEVKKERAGLRREGTWPRIEGVGPRREGAGVKPRLRSEGATTDSMTARSVSRPDQMEVGFANLWKERGMSGQRMKGVGQESQGEGKDGREKDRSREKEKDMAEEGRQRQERQAGWWYQLMQSSQVYIDQSTEGSKFVKTEKRKKSSERRQNQLPPTREGVVEGAESSQEGEGYRSRKSSNSSSGESAGSRGRPSWMGSPPDSVLNQEKETKPMEATRTGAQAAAQEESPTHGQSLRWGRLFGSSVGSPSRVEAADQKAKAQKTRPPSGWLSLDSSVLDFVALTIGAGSGKKAEPPATPTHTHTTPPPTSSQPTEARQQSPCEVRALCHHIATEPGQLSFNKGDILLVLSKADPDWLLCSLGSTQGLVPIIYVTLNRMEDSQDATGL</sequence>
<feature type="region of interest" description="Disordered" evidence="6">
    <location>
        <begin position="1"/>
        <end position="118"/>
    </location>
</feature>
<feature type="compositionally biased region" description="Polar residues" evidence="6">
    <location>
        <begin position="502"/>
        <end position="512"/>
    </location>
</feature>
<evidence type="ECO:0000259" key="7">
    <source>
        <dbReference type="PROSITE" id="PS50002"/>
    </source>
</evidence>
<dbReference type="PANTHER" id="PTHR15591:SF14">
    <property type="entry name" value="AP-4 COMPLEX ACCESSORY SUBUNIT RUSC2"/>
    <property type="match status" value="1"/>
</dbReference>
<keyword evidence="4" id="KW-0597">Phosphoprotein</keyword>
<dbReference type="SMART" id="SM00326">
    <property type="entry name" value="SH3"/>
    <property type="match status" value="1"/>
</dbReference>
<feature type="compositionally biased region" description="Low complexity" evidence="6">
    <location>
        <begin position="62"/>
        <end position="72"/>
    </location>
</feature>
<dbReference type="InterPro" id="IPR001452">
    <property type="entry name" value="SH3_domain"/>
</dbReference>
<feature type="domain" description="RUN" evidence="8">
    <location>
        <begin position="269"/>
        <end position="413"/>
    </location>
</feature>
<dbReference type="Pfam" id="PF02759">
    <property type="entry name" value="RUN"/>
    <property type="match status" value="1"/>
</dbReference>
<evidence type="ECO:0000256" key="5">
    <source>
        <dbReference type="PROSITE-ProRule" id="PRU00192"/>
    </source>
</evidence>
<dbReference type="Gene3D" id="2.30.30.40">
    <property type="entry name" value="SH3 Domains"/>
    <property type="match status" value="1"/>
</dbReference>
<keyword evidence="3" id="KW-0963">Cytoplasm</keyword>
<dbReference type="InterPro" id="IPR036028">
    <property type="entry name" value="SH3-like_dom_sf"/>
</dbReference>
<dbReference type="Pfam" id="PF14604">
    <property type="entry name" value="SH3_9"/>
    <property type="match status" value="1"/>
</dbReference>
<gene>
    <name evidence="9" type="primary">rusc2</name>
</gene>
<name>A0A8C9XXT1_SANLU</name>
<dbReference type="SMART" id="SM00593">
    <property type="entry name" value="RUN"/>
    <property type="match status" value="1"/>
</dbReference>
<dbReference type="FunFam" id="1.20.58.900:FF:000006">
    <property type="entry name" value="RUN and SH3 domain containing 1"/>
    <property type="match status" value="1"/>
</dbReference>
<dbReference type="SUPFAM" id="SSF50044">
    <property type="entry name" value="SH3-domain"/>
    <property type="match status" value="1"/>
</dbReference>
<dbReference type="PROSITE" id="PS50826">
    <property type="entry name" value="RUN"/>
    <property type="match status" value="1"/>
</dbReference>
<dbReference type="PANTHER" id="PTHR15591">
    <property type="entry name" value="RUN AND SH3 DOMAIN CONTAINING"/>
    <property type="match status" value="1"/>
</dbReference>
<feature type="compositionally biased region" description="Basic and acidic residues" evidence="6">
    <location>
        <begin position="546"/>
        <end position="573"/>
    </location>
</feature>
<dbReference type="Proteomes" id="UP000694568">
    <property type="component" value="Unplaced"/>
</dbReference>
<feature type="domain" description="SH3" evidence="7">
    <location>
        <begin position="781"/>
        <end position="840"/>
    </location>
</feature>
<feature type="compositionally biased region" description="Low complexity" evidence="6">
    <location>
        <begin position="641"/>
        <end position="657"/>
    </location>
</feature>
<comment type="subcellular location">
    <subcellularLocation>
        <location evidence="1">Cytoplasm</location>
    </subcellularLocation>
</comment>
<evidence type="ECO:0008006" key="11">
    <source>
        <dbReference type="Google" id="ProtNLM"/>
    </source>
</evidence>
<dbReference type="PROSITE" id="PS50002">
    <property type="entry name" value="SH3"/>
    <property type="match status" value="1"/>
</dbReference>
<organism evidence="9 10">
    <name type="scientific">Sander lucioperca</name>
    <name type="common">Pike-perch</name>
    <name type="synonym">Perca lucioperca</name>
    <dbReference type="NCBI Taxonomy" id="283035"/>
    <lineage>
        <taxon>Eukaryota</taxon>
        <taxon>Metazoa</taxon>
        <taxon>Chordata</taxon>
        <taxon>Craniata</taxon>
        <taxon>Vertebrata</taxon>
        <taxon>Euteleostomi</taxon>
        <taxon>Actinopterygii</taxon>
        <taxon>Neopterygii</taxon>
        <taxon>Teleostei</taxon>
        <taxon>Neoteleostei</taxon>
        <taxon>Acanthomorphata</taxon>
        <taxon>Eupercaria</taxon>
        <taxon>Perciformes</taxon>
        <taxon>Percoidei</taxon>
        <taxon>Percidae</taxon>
        <taxon>Luciopercinae</taxon>
        <taxon>Sander</taxon>
    </lineage>
</organism>
<dbReference type="InterPro" id="IPR047343">
    <property type="entry name" value="RUSC1_2"/>
</dbReference>
<accession>A0A8C9XXT1</accession>
<evidence type="ECO:0000313" key="10">
    <source>
        <dbReference type="Proteomes" id="UP000694568"/>
    </source>
</evidence>
<proteinExistence type="predicted"/>
<dbReference type="GO" id="GO:0031410">
    <property type="term" value="C:cytoplasmic vesicle"/>
    <property type="evidence" value="ECO:0007669"/>
    <property type="project" value="TreeGrafter"/>
</dbReference>
<feature type="region of interest" description="Disordered" evidence="6">
    <location>
        <begin position="481"/>
        <end position="573"/>
    </location>
</feature>
<dbReference type="SUPFAM" id="SSF140741">
    <property type="entry name" value="RUN domain-like"/>
    <property type="match status" value="1"/>
</dbReference>
<protein>
    <recommendedName>
        <fullName evidence="11">RUN and SH3 domain containing 2</fullName>
    </recommendedName>
</protein>
<dbReference type="Gene3D" id="1.20.58.900">
    <property type="match status" value="1"/>
</dbReference>
<keyword evidence="2 5" id="KW-0728">SH3 domain</keyword>
<evidence type="ECO:0000256" key="1">
    <source>
        <dbReference type="ARBA" id="ARBA00004496"/>
    </source>
</evidence>
<evidence type="ECO:0000256" key="4">
    <source>
        <dbReference type="ARBA" id="ARBA00022553"/>
    </source>
</evidence>
<dbReference type="InterPro" id="IPR037213">
    <property type="entry name" value="Run_dom_sf"/>
</dbReference>